<dbReference type="Pfam" id="PF20434">
    <property type="entry name" value="BD-FAE"/>
    <property type="match status" value="1"/>
</dbReference>
<organism evidence="3 4">
    <name type="scientific">Nocardia mexicana</name>
    <dbReference type="NCBI Taxonomy" id="279262"/>
    <lineage>
        <taxon>Bacteria</taxon>
        <taxon>Bacillati</taxon>
        <taxon>Actinomycetota</taxon>
        <taxon>Actinomycetes</taxon>
        <taxon>Mycobacteriales</taxon>
        <taxon>Nocardiaceae</taxon>
        <taxon>Nocardia</taxon>
    </lineage>
</organism>
<keyword evidence="4" id="KW-1185">Reference proteome</keyword>
<name>A0A370GMB3_9NOCA</name>
<dbReference type="GO" id="GO:0016787">
    <property type="term" value="F:hydrolase activity"/>
    <property type="evidence" value="ECO:0007669"/>
    <property type="project" value="UniProtKB-KW"/>
</dbReference>
<dbReference type="OrthoDB" id="255603at2"/>
<dbReference type="PANTHER" id="PTHR48081:SF13">
    <property type="entry name" value="ALPHA_BETA HYDROLASE"/>
    <property type="match status" value="1"/>
</dbReference>
<dbReference type="Proteomes" id="UP000255355">
    <property type="component" value="Unassembled WGS sequence"/>
</dbReference>
<dbReference type="SUPFAM" id="SSF53474">
    <property type="entry name" value="alpha/beta-Hydrolases"/>
    <property type="match status" value="1"/>
</dbReference>
<dbReference type="Gene3D" id="3.40.50.1820">
    <property type="entry name" value="alpha/beta hydrolase"/>
    <property type="match status" value="1"/>
</dbReference>
<dbReference type="STRING" id="1210089.GCA_001613165_05340"/>
<keyword evidence="1 3" id="KW-0378">Hydrolase</keyword>
<dbReference type="InterPro" id="IPR049492">
    <property type="entry name" value="BD-FAE-like_dom"/>
</dbReference>
<evidence type="ECO:0000256" key="1">
    <source>
        <dbReference type="ARBA" id="ARBA00022801"/>
    </source>
</evidence>
<evidence type="ECO:0000259" key="2">
    <source>
        <dbReference type="Pfam" id="PF20434"/>
    </source>
</evidence>
<dbReference type="PANTHER" id="PTHR48081">
    <property type="entry name" value="AB HYDROLASE SUPERFAMILY PROTEIN C4A8.06C"/>
    <property type="match status" value="1"/>
</dbReference>
<dbReference type="InterPro" id="IPR029058">
    <property type="entry name" value="AB_hydrolase_fold"/>
</dbReference>
<dbReference type="EMBL" id="QQAZ01000017">
    <property type="protein sequence ID" value="RDI44429.1"/>
    <property type="molecule type" value="Genomic_DNA"/>
</dbReference>
<evidence type="ECO:0000313" key="3">
    <source>
        <dbReference type="EMBL" id="RDI44429.1"/>
    </source>
</evidence>
<evidence type="ECO:0000313" key="4">
    <source>
        <dbReference type="Proteomes" id="UP000255355"/>
    </source>
</evidence>
<reference evidence="3 4" key="1">
    <citation type="submission" date="2018-07" db="EMBL/GenBank/DDBJ databases">
        <title>Genomic Encyclopedia of Type Strains, Phase IV (KMG-IV): sequencing the most valuable type-strain genomes for metagenomic binning, comparative biology and taxonomic classification.</title>
        <authorList>
            <person name="Goeker M."/>
        </authorList>
    </citation>
    <scope>NUCLEOTIDE SEQUENCE [LARGE SCALE GENOMIC DNA]</scope>
    <source>
        <strain evidence="3 4">DSM 44952</strain>
    </source>
</reference>
<accession>A0A370GMB3</accession>
<protein>
    <submittedName>
        <fullName evidence="3">Alpha/beta hydrolase family protein</fullName>
    </submittedName>
</protein>
<feature type="domain" description="BD-FAE-like" evidence="2">
    <location>
        <begin position="81"/>
        <end position="276"/>
    </location>
</feature>
<dbReference type="AlphaFoldDB" id="A0A370GMB3"/>
<comment type="caution">
    <text evidence="3">The sequence shown here is derived from an EMBL/GenBank/DDBJ whole genome shotgun (WGS) entry which is preliminary data.</text>
</comment>
<dbReference type="InterPro" id="IPR050300">
    <property type="entry name" value="GDXG_lipolytic_enzyme"/>
</dbReference>
<sequence length="325" mass="34358">MPVSCRIVAPRQHRRPGDRVHRRGRARTLASAAVLAFVVGAVSYASVEPASPVAITAETVPAAPDTPSRIRYGDAADTFGDLYLPNGTGPHPVVVLIHGGGWSQHRSLAGFARHSRQLAEHGVAVWNIEYRRVNGEGGWPTTLTDVDDAVTALAGIVQQRSGNRLDLGQVHLAGHSSGGQLAAWAAARHSAPARRAPSAPVVRIRSATLLAAVLDMRFAVTDGRDAYVRRLLGGGPDEVPDRYRMASPIAHLPTGVHITAVHGDGDRIVALEQSRRYIAAAGRAGLAADLRILPGTGHAEFVDADSAAWTAARTTILNHVTAALR</sequence>
<proteinExistence type="predicted"/>
<gene>
    <name evidence="3" type="ORF">DFR68_11746</name>
</gene>